<protein>
    <submittedName>
        <fullName evidence="2">Fructosamine-3-kinase</fullName>
    </submittedName>
</protein>
<dbReference type="AlphaFoldDB" id="A0A1H1XHX7"/>
<dbReference type="Proteomes" id="UP000199103">
    <property type="component" value="Chromosome I"/>
</dbReference>
<keyword evidence="1 2" id="KW-0418">Kinase</keyword>
<gene>
    <name evidence="2" type="ORF">SAMN04489812_4091</name>
</gene>
<evidence type="ECO:0000313" key="2">
    <source>
        <dbReference type="EMBL" id="SDT08844.1"/>
    </source>
</evidence>
<proteinExistence type="inferred from homology"/>
<dbReference type="PIRSF" id="PIRSF006221">
    <property type="entry name" value="Ketosamine-3-kinase"/>
    <property type="match status" value="1"/>
</dbReference>
<dbReference type="SUPFAM" id="SSF56112">
    <property type="entry name" value="Protein kinase-like (PK-like)"/>
    <property type="match status" value="1"/>
</dbReference>
<dbReference type="EMBL" id="LT629772">
    <property type="protein sequence ID" value="SDT08844.1"/>
    <property type="molecule type" value="Genomic_DNA"/>
</dbReference>
<evidence type="ECO:0000256" key="1">
    <source>
        <dbReference type="PIRNR" id="PIRNR006221"/>
    </source>
</evidence>
<organism evidence="2 3">
    <name type="scientific">Microlunatus soli</name>
    <dbReference type="NCBI Taxonomy" id="630515"/>
    <lineage>
        <taxon>Bacteria</taxon>
        <taxon>Bacillati</taxon>
        <taxon>Actinomycetota</taxon>
        <taxon>Actinomycetes</taxon>
        <taxon>Propionibacteriales</taxon>
        <taxon>Propionibacteriaceae</taxon>
        <taxon>Microlunatus</taxon>
    </lineage>
</organism>
<dbReference type="Gene3D" id="3.90.1200.10">
    <property type="match status" value="1"/>
</dbReference>
<accession>A0A1H1XHX7</accession>
<dbReference type="PANTHER" id="PTHR12149">
    <property type="entry name" value="FRUCTOSAMINE 3 KINASE-RELATED PROTEIN"/>
    <property type="match status" value="1"/>
</dbReference>
<dbReference type="STRING" id="630515.SAMN04489812_4091"/>
<dbReference type="InterPro" id="IPR016477">
    <property type="entry name" value="Fructo-/Ketosamine-3-kinase"/>
</dbReference>
<reference evidence="2 3" key="1">
    <citation type="submission" date="2016-10" db="EMBL/GenBank/DDBJ databases">
        <authorList>
            <person name="de Groot N.N."/>
        </authorList>
    </citation>
    <scope>NUCLEOTIDE SEQUENCE [LARGE SCALE GENOMIC DNA]</scope>
    <source>
        <strain evidence="2 3">DSM 21800</strain>
    </source>
</reference>
<evidence type="ECO:0000313" key="3">
    <source>
        <dbReference type="Proteomes" id="UP000199103"/>
    </source>
</evidence>
<dbReference type="GO" id="GO:0016301">
    <property type="term" value="F:kinase activity"/>
    <property type="evidence" value="ECO:0007669"/>
    <property type="project" value="UniProtKB-UniRule"/>
</dbReference>
<sequence length="316" mass="34596">MAAAHPLLTSTVRSAIEDAVSHHLGRRWVTVRFTDLNDRASHDCGVLHGEQLSVFAKLDRARGAEDRITAEQKVRAERDGLTLLQDRAGIAVPTPIGSGLLAVDDGIVLLTEALAERPPQERTPDDWRAIGHALATVHQVHGEQFGLTDFNGFFGALPQDNTPVASGSWIDFYRERRVLPLLRTVVDTGRLPREPAAELGRLLDRLPSLCGPEPAPTLLHGDAQQHNFVSSDAGAVLVDAAPYFGHPEIDLALLDYFQPVPADVFDGYREFAPIDPDFVRRRGIWRIFVDLACIAVDAGDYARRALSNLAATVRSV</sequence>
<keyword evidence="3" id="KW-1185">Reference proteome</keyword>
<dbReference type="Pfam" id="PF03881">
    <property type="entry name" value="Fructosamin_kin"/>
    <property type="match status" value="1"/>
</dbReference>
<name>A0A1H1XHX7_9ACTN</name>
<comment type="similarity">
    <text evidence="1">Belongs to the fructosamine kinase family.</text>
</comment>
<dbReference type="RefSeq" id="WP_197679793.1">
    <property type="nucleotide sequence ID" value="NZ_LT629772.1"/>
</dbReference>
<keyword evidence="1" id="KW-0808">Transferase</keyword>
<dbReference type="InterPro" id="IPR011009">
    <property type="entry name" value="Kinase-like_dom_sf"/>
</dbReference>
<dbReference type="PANTHER" id="PTHR12149:SF8">
    <property type="entry name" value="PROTEIN-RIBULOSAMINE 3-KINASE"/>
    <property type="match status" value="1"/>
</dbReference>